<dbReference type="STRING" id="1423783.FC50_GL000904"/>
<keyword evidence="1" id="KW-1133">Transmembrane helix</keyword>
<dbReference type="InterPro" id="IPR016747">
    <property type="entry name" value="Phosphotransbutyrylase"/>
</dbReference>
<dbReference type="EMBL" id="AZFJ01000045">
    <property type="protein sequence ID" value="KRL86385.1"/>
    <property type="molecule type" value="Genomic_DNA"/>
</dbReference>
<evidence type="ECO:0000313" key="3">
    <source>
        <dbReference type="EMBL" id="KRL86385.1"/>
    </source>
</evidence>
<keyword evidence="1" id="KW-0472">Membrane</keyword>
<evidence type="ECO:0000313" key="4">
    <source>
        <dbReference type="Proteomes" id="UP000051922"/>
    </source>
</evidence>
<feature type="domain" description="VanZ-like" evidence="2">
    <location>
        <begin position="17"/>
        <end position="163"/>
    </location>
</feature>
<feature type="transmembrane region" description="Helical" evidence="1">
    <location>
        <begin position="87"/>
        <end position="104"/>
    </location>
</feature>
<reference evidence="3 4" key="1">
    <citation type="journal article" date="2015" name="Genome Announc.">
        <title>Expanding the biotechnology potential of lactobacilli through comparative genomics of 213 strains and associated genera.</title>
        <authorList>
            <person name="Sun Z."/>
            <person name="Harris H.M."/>
            <person name="McCann A."/>
            <person name="Guo C."/>
            <person name="Argimon S."/>
            <person name="Zhang W."/>
            <person name="Yang X."/>
            <person name="Jeffery I.B."/>
            <person name="Cooney J.C."/>
            <person name="Kagawa T.F."/>
            <person name="Liu W."/>
            <person name="Song Y."/>
            <person name="Salvetti E."/>
            <person name="Wrobel A."/>
            <person name="Rasinkangas P."/>
            <person name="Parkhill J."/>
            <person name="Rea M.C."/>
            <person name="O'Sullivan O."/>
            <person name="Ritari J."/>
            <person name="Douillard F.P."/>
            <person name="Paul Ross R."/>
            <person name="Yang R."/>
            <person name="Briner A.E."/>
            <person name="Felis G.E."/>
            <person name="de Vos W.M."/>
            <person name="Barrangou R."/>
            <person name="Klaenhammer T.R."/>
            <person name="Caufield P.W."/>
            <person name="Cui Y."/>
            <person name="Zhang H."/>
            <person name="O'Toole P.W."/>
        </authorList>
    </citation>
    <scope>NUCLEOTIDE SEQUENCE [LARGE SCALE GENOMIC DNA]</scope>
    <source>
        <strain evidence="3 4">DSM 15945</strain>
    </source>
</reference>
<gene>
    <name evidence="3" type="ORF">FC50_GL000904</name>
</gene>
<organism evidence="3 4">
    <name type="scientific">Lacticaseibacillus pantheris DSM 15945 = JCM 12539 = NBRC 106106</name>
    <dbReference type="NCBI Taxonomy" id="1423783"/>
    <lineage>
        <taxon>Bacteria</taxon>
        <taxon>Bacillati</taxon>
        <taxon>Bacillota</taxon>
        <taxon>Bacilli</taxon>
        <taxon>Lactobacillales</taxon>
        <taxon>Lactobacillaceae</taxon>
        <taxon>Lacticaseibacillus</taxon>
    </lineage>
</organism>
<dbReference type="PATRIC" id="fig|1423783.4.peg.934"/>
<name>A0A0R1TYW2_9LACO</name>
<feature type="transmembrane region" description="Helical" evidence="1">
    <location>
        <begin position="146"/>
        <end position="167"/>
    </location>
</feature>
<sequence>MTVMHVLWMGIRRNGWLVVALAVLVLLFISSSMTFHQQNAAPLLERILANKPAYNLVARIHWHYAGSSVSVASEGYFGVIQFLIRKLAHFGSYFVLGLSLYMGTRRHIPAWWLRVVMVPLTCAGCAALDEFHQMLTGDRSPLFQDVILDTTGAVCGMLVVMLILLAFRRRRALN</sequence>
<comment type="caution">
    <text evidence="3">The sequence shown here is derived from an EMBL/GenBank/DDBJ whole genome shotgun (WGS) entry which is preliminary data.</text>
</comment>
<dbReference type="Pfam" id="PF04892">
    <property type="entry name" value="VanZ"/>
    <property type="match status" value="1"/>
</dbReference>
<proteinExistence type="predicted"/>
<feature type="transmembrane region" description="Helical" evidence="1">
    <location>
        <begin position="111"/>
        <end position="134"/>
    </location>
</feature>
<evidence type="ECO:0000256" key="1">
    <source>
        <dbReference type="SAM" id="Phobius"/>
    </source>
</evidence>
<keyword evidence="4" id="KW-1185">Reference proteome</keyword>
<accession>A0A0R1TYW2</accession>
<dbReference type="Proteomes" id="UP000051922">
    <property type="component" value="Unassembled WGS sequence"/>
</dbReference>
<dbReference type="NCBIfam" id="NF037970">
    <property type="entry name" value="vanZ_1"/>
    <property type="match status" value="1"/>
</dbReference>
<dbReference type="InterPro" id="IPR006976">
    <property type="entry name" value="VanZ-like"/>
</dbReference>
<dbReference type="AlphaFoldDB" id="A0A0R1TYW2"/>
<dbReference type="PIRSF" id="PIRSF019083">
    <property type="entry name" value="UCP019083_VanZ"/>
    <property type="match status" value="1"/>
</dbReference>
<protein>
    <submittedName>
        <fullName evidence="3">VanZ family protein</fullName>
    </submittedName>
</protein>
<evidence type="ECO:0000259" key="2">
    <source>
        <dbReference type="Pfam" id="PF04892"/>
    </source>
</evidence>
<keyword evidence="1" id="KW-0812">Transmembrane</keyword>